<protein>
    <submittedName>
        <fullName evidence="3">Reverse transcriptase domain-containing protein</fullName>
    </submittedName>
</protein>
<dbReference type="Pfam" id="PF00078">
    <property type="entry name" value="RVT_1"/>
    <property type="match status" value="1"/>
</dbReference>
<dbReference type="InterPro" id="IPR043502">
    <property type="entry name" value="DNA/RNA_pol_sf"/>
</dbReference>
<dbReference type="InterPro" id="IPR043128">
    <property type="entry name" value="Rev_trsase/Diguanyl_cyclase"/>
</dbReference>
<dbReference type="PANTHER" id="PTHR47027:SF20">
    <property type="entry name" value="REVERSE TRANSCRIPTASE-LIKE PROTEIN WITH RNA-DIRECTED DNA POLYMERASE DOMAIN"/>
    <property type="match status" value="1"/>
</dbReference>
<proteinExistence type="predicted"/>
<evidence type="ECO:0000259" key="1">
    <source>
        <dbReference type="PROSITE" id="PS50878"/>
    </source>
</evidence>
<dbReference type="WBParaSite" id="PSAMB.scaffold13002size2477.g35213.t1">
    <property type="protein sequence ID" value="PSAMB.scaffold13002size2477.g35213.t1"/>
    <property type="gene ID" value="PSAMB.scaffold13002size2477.g35213"/>
</dbReference>
<dbReference type="Gene3D" id="3.30.70.270">
    <property type="match status" value="1"/>
</dbReference>
<dbReference type="SUPFAM" id="SSF56672">
    <property type="entry name" value="DNA/RNA polymerases"/>
    <property type="match status" value="1"/>
</dbReference>
<evidence type="ECO:0000313" key="2">
    <source>
        <dbReference type="Proteomes" id="UP000887566"/>
    </source>
</evidence>
<sequence>MLYADDIVLGARNQGDLQQKLQKWKDCLHQHGLQINTAKTEYMAAGLNTANHNTIHLDGSPITRVESFKNLGSVLSEEGNIDEDVKSRMACSWLKCWECSGVLCDKRCHYN</sequence>
<accession>A0A914UWL0</accession>
<keyword evidence="2" id="KW-1185">Reference proteome</keyword>
<dbReference type="InterPro" id="IPR000477">
    <property type="entry name" value="RT_dom"/>
</dbReference>
<dbReference type="Proteomes" id="UP000887566">
    <property type="component" value="Unplaced"/>
</dbReference>
<reference evidence="3" key="1">
    <citation type="submission" date="2022-11" db="UniProtKB">
        <authorList>
            <consortium name="WormBaseParasite"/>
        </authorList>
    </citation>
    <scope>IDENTIFICATION</scope>
</reference>
<name>A0A914UWL0_9BILA</name>
<dbReference type="PANTHER" id="PTHR47027">
    <property type="entry name" value="REVERSE TRANSCRIPTASE DOMAIN-CONTAINING PROTEIN"/>
    <property type="match status" value="1"/>
</dbReference>
<organism evidence="2 3">
    <name type="scientific">Plectus sambesii</name>
    <dbReference type="NCBI Taxonomy" id="2011161"/>
    <lineage>
        <taxon>Eukaryota</taxon>
        <taxon>Metazoa</taxon>
        <taxon>Ecdysozoa</taxon>
        <taxon>Nematoda</taxon>
        <taxon>Chromadorea</taxon>
        <taxon>Plectida</taxon>
        <taxon>Plectina</taxon>
        <taxon>Plectoidea</taxon>
        <taxon>Plectidae</taxon>
        <taxon>Plectus</taxon>
    </lineage>
</organism>
<evidence type="ECO:0000313" key="3">
    <source>
        <dbReference type="WBParaSite" id="PSAMB.scaffold13002size2477.g35213.t1"/>
    </source>
</evidence>
<dbReference type="PROSITE" id="PS50878">
    <property type="entry name" value="RT_POL"/>
    <property type="match status" value="1"/>
</dbReference>
<dbReference type="AlphaFoldDB" id="A0A914UWL0"/>
<feature type="domain" description="Reverse transcriptase" evidence="1">
    <location>
        <begin position="1"/>
        <end position="75"/>
    </location>
</feature>